<feature type="domain" description="Nucleotidyl transferase" evidence="3">
    <location>
        <begin position="1"/>
        <end position="113"/>
    </location>
</feature>
<dbReference type="InterPro" id="IPR050065">
    <property type="entry name" value="GlmU-like"/>
</dbReference>
<name>A0A8J6UMD7_9GAMM</name>
<dbReference type="CDD" id="cd06422">
    <property type="entry name" value="NTP_transferase_like_1"/>
    <property type="match status" value="1"/>
</dbReference>
<sequence>MILAAGRGERMRPLTDTLPKPMLQVAGKPLIVWHLEKLAAAGVERVVINLAHLGHKIEQALGHGEQFGVTIVYSHERQGALETAGGIVQALPLLGEQPFWLVNGDVWTDWSFTGNQQLKAGELAKLVLVNNPQHNPAGDFAIDNNGYLAAKSQDDGLTYSGIGIYSPQLFAGCPQGRAPLAPLLTAQLDKQTIAAEHFQGQWCDVGTPQRLAELNKQLEF</sequence>
<dbReference type="InterPro" id="IPR054790">
    <property type="entry name" value="MurU"/>
</dbReference>
<dbReference type="PANTHER" id="PTHR43584">
    <property type="entry name" value="NUCLEOTIDYL TRANSFERASE"/>
    <property type="match status" value="1"/>
</dbReference>
<dbReference type="NCBIfam" id="NF045761">
    <property type="entry name" value="NAMPUrTaseMurU"/>
    <property type="match status" value="1"/>
</dbReference>
<proteinExistence type="predicted"/>
<gene>
    <name evidence="4" type="ORF">IC617_14425</name>
</gene>
<reference evidence="4" key="1">
    <citation type="submission" date="2020-09" db="EMBL/GenBank/DDBJ databases">
        <title>A novel bacterium of genus Neiella, isolated from South China Sea.</title>
        <authorList>
            <person name="Huang H."/>
            <person name="Mo K."/>
            <person name="Hu Y."/>
        </authorList>
    </citation>
    <scope>NUCLEOTIDE SEQUENCE</scope>
    <source>
        <strain evidence="4">HB171785</strain>
    </source>
</reference>
<comment type="caution">
    <text evidence="4">The sequence shown here is derived from an EMBL/GenBank/DDBJ whole genome shotgun (WGS) entry which is preliminary data.</text>
</comment>
<dbReference type="EMBL" id="JACXAF010000020">
    <property type="protein sequence ID" value="MBD1390630.1"/>
    <property type="molecule type" value="Genomic_DNA"/>
</dbReference>
<keyword evidence="2" id="KW-0548">Nucleotidyltransferase</keyword>
<dbReference type="AlphaFoldDB" id="A0A8J6UMD7"/>
<evidence type="ECO:0000313" key="4">
    <source>
        <dbReference type="EMBL" id="MBD1390630.1"/>
    </source>
</evidence>
<dbReference type="GO" id="GO:0016779">
    <property type="term" value="F:nucleotidyltransferase activity"/>
    <property type="evidence" value="ECO:0007669"/>
    <property type="project" value="UniProtKB-KW"/>
</dbReference>
<dbReference type="SUPFAM" id="SSF53448">
    <property type="entry name" value="Nucleotide-diphospho-sugar transferases"/>
    <property type="match status" value="1"/>
</dbReference>
<dbReference type="Pfam" id="PF00483">
    <property type="entry name" value="NTP_transferase"/>
    <property type="match status" value="1"/>
</dbReference>
<accession>A0A8J6UMD7</accession>
<dbReference type="PANTHER" id="PTHR43584:SF8">
    <property type="entry name" value="N-ACETYLMURAMATE ALPHA-1-PHOSPHATE URIDYLYLTRANSFERASE"/>
    <property type="match status" value="1"/>
</dbReference>
<keyword evidence="5" id="KW-1185">Reference proteome</keyword>
<dbReference type="InterPro" id="IPR005835">
    <property type="entry name" value="NTP_transferase_dom"/>
</dbReference>
<keyword evidence="1" id="KW-0808">Transferase</keyword>
<protein>
    <submittedName>
        <fullName evidence="4">Nucleotidyltransferase family protein</fullName>
    </submittedName>
</protein>
<dbReference type="InterPro" id="IPR029044">
    <property type="entry name" value="Nucleotide-diphossugar_trans"/>
</dbReference>
<evidence type="ECO:0000256" key="1">
    <source>
        <dbReference type="ARBA" id="ARBA00022679"/>
    </source>
</evidence>
<dbReference type="Proteomes" id="UP000638014">
    <property type="component" value="Unassembled WGS sequence"/>
</dbReference>
<organism evidence="4 5">
    <name type="scientific">Neiella litorisoli</name>
    <dbReference type="NCBI Taxonomy" id="2771431"/>
    <lineage>
        <taxon>Bacteria</taxon>
        <taxon>Pseudomonadati</taxon>
        <taxon>Pseudomonadota</taxon>
        <taxon>Gammaproteobacteria</taxon>
        <taxon>Alteromonadales</taxon>
        <taxon>Echinimonadaceae</taxon>
        <taxon>Neiella</taxon>
    </lineage>
</organism>
<evidence type="ECO:0000256" key="2">
    <source>
        <dbReference type="ARBA" id="ARBA00022695"/>
    </source>
</evidence>
<evidence type="ECO:0000259" key="3">
    <source>
        <dbReference type="Pfam" id="PF00483"/>
    </source>
</evidence>
<evidence type="ECO:0000313" key="5">
    <source>
        <dbReference type="Proteomes" id="UP000638014"/>
    </source>
</evidence>
<dbReference type="Gene3D" id="3.90.550.10">
    <property type="entry name" value="Spore Coat Polysaccharide Biosynthesis Protein SpsA, Chain A"/>
    <property type="match status" value="1"/>
</dbReference>